<feature type="domain" description="Rhodopsin" evidence="7">
    <location>
        <begin position="39"/>
        <end position="285"/>
    </location>
</feature>
<dbReference type="GO" id="GO:0016020">
    <property type="term" value="C:membrane"/>
    <property type="evidence" value="ECO:0007669"/>
    <property type="project" value="UniProtKB-SubCell"/>
</dbReference>
<evidence type="ECO:0000256" key="5">
    <source>
        <dbReference type="ARBA" id="ARBA00038359"/>
    </source>
</evidence>
<evidence type="ECO:0000256" key="6">
    <source>
        <dbReference type="SAM" id="Phobius"/>
    </source>
</evidence>
<dbReference type="Proteomes" id="UP001265746">
    <property type="component" value="Unassembled WGS sequence"/>
</dbReference>
<comment type="subcellular location">
    <subcellularLocation>
        <location evidence="1">Membrane</location>
        <topology evidence="1">Multi-pass membrane protein</topology>
    </subcellularLocation>
</comment>
<comment type="similarity">
    <text evidence="5">Belongs to the SAT4 family.</text>
</comment>
<evidence type="ECO:0000256" key="4">
    <source>
        <dbReference type="ARBA" id="ARBA00023136"/>
    </source>
</evidence>
<name>A0AAD9SMV4_PHOAM</name>
<dbReference type="EMBL" id="JAUJFL010000001">
    <property type="protein sequence ID" value="KAK2613266.1"/>
    <property type="molecule type" value="Genomic_DNA"/>
</dbReference>
<keyword evidence="4 6" id="KW-0472">Membrane</keyword>
<feature type="transmembrane region" description="Helical" evidence="6">
    <location>
        <begin position="133"/>
        <end position="155"/>
    </location>
</feature>
<feature type="transmembrane region" description="Helical" evidence="6">
    <location>
        <begin position="95"/>
        <end position="113"/>
    </location>
</feature>
<dbReference type="Pfam" id="PF20684">
    <property type="entry name" value="Fung_rhodopsin"/>
    <property type="match status" value="1"/>
</dbReference>
<gene>
    <name evidence="8" type="ORF">N8I77_000189</name>
</gene>
<sequence length="387" mass="42623">MASMNTSTIQPPLDYSDSGLGILITINILALITTVFVSLRFWARSLTRQAFGADDYLCLAALLTHHALMVASCICVEKGGLGRDMRITSTEDPHSVVILFQGLFVAEITYTLSSPLVKLSVLALYWRIFPTTAVRVGCKILGSMCVMWCIAVMIINLTQCRPLKAFWFVELQALSTTKCLDTILCFLGNSIVNCIIDFFTLTLPIHEVVKLQTTTRRKINICIVFLLGSIAFAASLVRTVSTALIWQEGITNFTKQFVVSGTATVVEIYVAIIGACLPTLVPVYRKLRYGDPLKSHTDAISRDTPIRGGISARKKEFGNGDGSFERLDNSEDALALGTHLNNHRVKVSSPRGDKGLAYMSSETYPMEGIMVRHDVVWSEQSTTHSVI</sequence>
<reference evidence="8" key="1">
    <citation type="submission" date="2023-06" db="EMBL/GenBank/DDBJ databases">
        <authorList>
            <person name="Noh H."/>
        </authorList>
    </citation>
    <scope>NUCLEOTIDE SEQUENCE</scope>
    <source>
        <strain evidence="8">DUCC20226</strain>
    </source>
</reference>
<evidence type="ECO:0000313" key="8">
    <source>
        <dbReference type="EMBL" id="KAK2613266.1"/>
    </source>
</evidence>
<keyword evidence="3 6" id="KW-1133">Transmembrane helix</keyword>
<evidence type="ECO:0000256" key="2">
    <source>
        <dbReference type="ARBA" id="ARBA00022692"/>
    </source>
</evidence>
<protein>
    <recommendedName>
        <fullName evidence="7">Rhodopsin domain-containing protein</fullName>
    </recommendedName>
</protein>
<feature type="transmembrane region" description="Helical" evidence="6">
    <location>
        <begin position="219"/>
        <end position="237"/>
    </location>
</feature>
<accession>A0AAD9SMV4</accession>
<feature type="transmembrane region" description="Helical" evidence="6">
    <location>
        <begin position="20"/>
        <end position="42"/>
    </location>
</feature>
<feature type="transmembrane region" description="Helical" evidence="6">
    <location>
        <begin position="257"/>
        <end position="284"/>
    </location>
</feature>
<evidence type="ECO:0000256" key="3">
    <source>
        <dbReference type="ARBA" id="ARBA00022989"/>
    </source>
</evidence>
<evidence type="ECO:0000256" key="1">
    <source>
        <dbReference type="ARBA" id="ARBA00004141"/>
    </source>
</evidence>
<evidence type="ECO:0000313" key="9">
    <source>
        <dbReference type="Proteomes" id="UP001265746"/>
    </source>
</evidence>
<dbReference type="AlphaFoldDB" id="A0AAD9SMV4"/>
<dbReference type="InterPro" id="IPR052337">
    <property type="entry name" value="SAT4-like"/>
</dbReference>
<dbReference type="PANTHER" id="PTHR33048:SF157">
    <property type="entry name" value="INTEGRAL MEMBRANE PROTEIN"/>
    <property type="match status" value="1"/>
</dbReference>
<comment type="caution">
    <text evidence="8">The sequence shown here is derived from an EMBL/GenBank/DDBJ whole genome shotgun (WGS) entry which is preliminary data.</text>
</comment>
<proteinExistence type="inferred from homology"/>
<evidence type="ECO:0000259" key="7">
    <source>
        <dbReference type="Pfam" id="PF20684"/>
    </source>
</evidence>
<dbReference type="PANTHER" id="PTHR33048">
    <property type="entry name" value="PTH11-LIKE INTEGRAL MEMBRANE PROTEIN (AFU_ORTHOLOGUE AFUA_5G11245)"/>
    <property type="match status" value="1"/>
</dbReference>
<dbReference type="InterPro" id="IPR049326">
    <property type="entry name" value="Rhodopsin_dom_fungi"/>
</dbReference>
<organism evidence="8 9">
    <name type="scientific">Phomopsis amygdali</name>
    <name type="common">Fusicoccum amygdali</name>
    <dbReference type="NCBI Taxonomy" id="1214568"/>
    <lineage>
        <taxon>Eukaryota</taxon>
        <taxon>Fungi</taxon>
        <taxon>Dikarya</taxon>
        <taxon>Ascomycota</taxon>
        <taxon>Pezizomycotina</taxon>
        <taxon>Sordariomycetes</taxon>
        <taxon>Sordariomycetidae</taxon>
        <taxon>Diaporthales</taxon>
        <taxon>Diaporthaceae</taxon>
        <taxon>Diaporthe</taxon>
    </lineage>
</organism>
<keyword evidence="9" id="KW-1185">Reference proteome</keyword>
<keyword evidence="2 6" id="KW-0812">Transmembrane</keyword>